<proteinExistence type="inferred from homology"/>
<evidence type="ECO:0000256" key="2">
    <source>
        <dbReference type="ARBA" id="ARBA00009370"/>
    </source>
</evidence>
<dbReference type="GO" id="GO:0016020">
    <property type="term" value="C:membrane"/>
    <property type="evidence" value="ECO:0007669"/>
    <property type="project" value="UniProtKB-SubCell"/>
</dbReference>
<dbReference type="AlphaFoldDB" id="A0A0A1YJL9"/>
<dbReference type="EMBL" id="AWSQ01000004">
    <property type="protein sequence ID" value="KFX68839.1"/>
    <property type="molecule type" value="Genomic_DNA"/>
</dbReference>
<dbReference type="GO" id="GO:0009003">
    <property type="term" value="F:signal peptidase activity"/>
    <property type="evidence" value="ECO:0007669"/>
    <property type="project" value="UniProtKB-EC"/>
</dbReference>
<evidence type="ECO:0000256" key="8">
    <source>
        <dbReference type="RuleBase" id="RU362042"/>
    </source>
</evidence>
<evidence type="ECO:0000256" key="5">
    <source>
        <dbReference type="ARBA" id="ARBA00022670"/>
    </source>
</evidence>
<keyword evidence="11" id="KW-1185">Reference proteome</keyword>
<comment type="caution">
    <text evidence="8">Lacks conserved residue(s) required for the propagation of feature annotation.</text>
</comment>
<comment type="subcellular location">
    <subcellularLocation>
        <location evidence="8">Membrane</location>
        <topology evidence="8">Multi-pass membrane protein</topology>
    </subcellularLocation>
</comment>
<dbReference type="PROSITE" id="PS00501">
    <property type="entry name" value="SPASE_I_1"/>
    <property type="match status" value="1"/>
</dbReference>
<dbReference type="GO" id="GO:0004252">
    <property type="term" value="F:serine-type endopeptidase activity"/>
    <property type="evidence" value="ECO:0007669"/>
    <property type="project" value="InterPro"/>
</dbReference>
<dbReference type="eggNOG" id="COG0681">
    <property type="taxonomic scope" value="Bacteria"/>
</dbReference>
<comment type="caution">
    <text evidence="10">The sequence shown here is derived from an EMBL/GenBank/DDBJ whole genome shotgun (WGS) entry which is preliminary data.</text>
</comment>
<protein>
    <recommendedName>
        <fullName evidence="4 8">Signal peptidase I</fullName>
        <ecNumber evidence="3 8">3.4.21.89</ecNumber>
    </recommendedName>
</protein>
<dbReference type="NCBIfam" id="TIGR02227">
    <property type="entry name" value="sigpep_I_bact"/>
    <property type="match status" value="1"/>
</dbReference>
<gene>
    <name evidence="10" type="ORF">TMS3_0115230</name>
</gene>
<dbReference type="InterPro" id="IPR019533">
    <property type="entry name" value="Peptidase_S26"/>
</dbReference>
<dbReference type="GO" id="GO:0006465">
    <property type="term" value="P:signal peptide processing"/>
    <property type="evidence" value="ECO:0007669"/>
    <property type="project" value="InterPro"/>
</dbReference>
<comment type="similarity">
    <text evidence="2 8">Belongs to the peptidase S26 family.</text>
</comment>
<dbReference type="InterPro" id="IPR019758">
    <property type="entry name" value="Pept_S26A_signal_pept_1_CS"/>
</dbReference>
<evidence type="ECO:0000256" key="7">
    <source>
        <dbReference type="PIRSR" id="PIRSR600223-1"/>
    </source>
</evidence>
<keyword evidence="8" id="KW-0472">Membrane</keyword>
<dbReference type="InterPro" id="IPR019756">
    <property type="entry name" value="Pept_S26A_signal_pept_1_Ser-AS"/>
</dbReference>
<name>A0A0A1YJL9_9PSED</name>
<dbReference type="Pfam" id="PF10502">
    <property type="entry name" value="Peptidase_S26"/>
    <property type="match status" value="1"/>
</dbReference>
<keyword evidence="6 8" id="KW-0378">Hydrolase</keyword>
<evidence type="ECO:0000256" key="3">
    <source>
        <dbReference type="ARBA" id="ARBA00013208"/>
    </source>
</evidence>
<reference evidence="10 11" key="1">
    <citation type="journal article" date="2014" name="Genome Announc.">
        <title>Draft Genome Sequence of Petroleum Oil-Degrading Marine Bacterium Pseudomonas taeanensis Strain MS-3, Isolated from a Crude Oil-Contaminated Seashore.</title>
        <authorList>
            <person name="Lee S.Y."/>
            <person name="Kim S.H."/>
            <person name="Lee D.G."/>
            <person name="Shin S."/>
            <person name="Yun S.H."/>
            <person name="Choi C.W."/>
            <person name="Chung Y.H."/>
            <person name="Choi J.S."/>
            <person name="Kahng H.Y."/>
            <person name="Kim S.I."/>
        </authorList>
    </citation>
    <scope>NUCLEOTIDE SEQUENCE [LARGE SCALE GENOMIC DNA]</scope>
    <source>
        <strain evidence="10 11">MS-3</strain>
    </source>
</reference>
<evidence type="ECO:0000313" key="11">
    <source>
        <dbReference type="Proteomes" id="UP000030063"/>
    </source>
</evidence>
<keyword evidence="8" id="KW-1133">Transmembrane helix</keyword>
<keyword evidence="8" id="KW-0812">Transmembrane</keyword>
<dbReference type="OrthoDB" id="9815782at2"/>
<evidence type="ECO:0000313" key="10">
    <source>
        <dbReference type="EMBL" id="KFX68839.1"/>
    </source>
</evidence>
<feature type="active site" evidence="7">
    <location>
        <position position="145"/>
    </location>
</feature>
<dbReference type="InterPro" id="IPR000223">
    <property type="entry name" value="Pept_S26A_signal_pept_1"/>
</dbReference>
<dbReference type="PANTHER" id="PTHR43390:SF1">
    <property type="entry name" value="CHLOROPLAST PROCESSING PEPTIDASE"/>
    <property type="match status" value="1"/>
</dbReference>
<sequence>MSLNFPLLLVIAVAVCGALALFDLIFLAPRRRAAIANYHGQVSEPDEAVVDQLNKEPLLVEYGKSFFPVLAIVLVLRSFLVEPFQIPSGSMKPTLEVGDFILVNKFAYGIRLPVLDTKVIEVDDPQRGDVMVFRYPSDPNINYIKRVVGLAGDHLRYTSDKRLFINDQPVAQQLLGEEPGSLGSAVLYNEQLGEAEHLIRKEMNRYRIEPGREWVVPQGHYFMMGDNRDNSNDSRYWDDRNIPKPLLGMVPDKNIVGKAFAIWMSWPEPKLRNLPNLSRVGLIH</sequence>
<dbReference type="SUPFAM" id="SSF51306">
    <property type="entry name" value="LexA/Signal peptidase"/>
    <property type="match status" value="1"/>
</dbReference>
<evidence type="ECO:0000256" key="6">
    <source>
        <dbReference type="ARBA" id="ARBA00022801"/>
    </source>
</evidence>
<evidence type="ECO:0000259" key="9">
    <source>
        <dbReference type="Pfam" id="PF10502"/>
    </source>
</evidence>
<accession>A0A0A1YJL9</accession>
<dbReference type="CDD" id="cd06530">
    <property type="entry name" value="S26_SPase_I"/>
    <property type="match status" value="1"/>
</dbReference>
<dbReference type="InterPro" id="IPR036286">
    <property type="entry name" value="LexA/Signal_pep-like_sf"/>
</dbReference>
<evidence type="ECO:0000256" key="4">
    <source>
        <dbReference type="ARBA" id="ARBA00019232"/>
    </source>
</evidence>
<dbReference type="Proteomes" id="UP000030063">
    <property type="component" value="Unassembled WGS sequence"/>
</dbReference>
<dbReference type="PANTHER" id="PTHR43390">
    <property type="entry name" value="SIGNAL PEPTIDASE I"/>
    <property type="match status" value="1"/>
</dbReference>
<dbReference type="Gene3D" id="2.10.109.10">
    <property type="entry name" value="Umud Fragment, subunit A"/>
    <property type="match status" value="1"/>
</dbReference>
<evidence type="ECO:0000256" key="1">
    <source>
        <dbReference type="ARBA" id="ARBA00000677"/>
    </source>
</evidence>
<feature type="active site" evidence="7">
    <location>
        <position position="90"/>
    </location>
</feature>
<feature type="domain" description="Peptidase S26" evidence="9">
    <location>
        <begin position="60"/>
        <end position="263"/>
    </location>
</feature>
<feature type="transmembrane region" description="Helical" evidence="8">
    <location>
        <begin position="6"/>
        <end position="28"/>
    </location>
</feature>
<dbReference type="STRING" id="1395571.TMS3_0115230"/>
<keyword evidence="5 8" id="KW-0645">Protease</keyword>
<comment type="catalytic activity">
    <reaction evidence="1 8">
        <text>Cleavage of hydrophobic, N-terminal signal or leader sequences from secreted and periplasmic proteins.</text>
        <dbReference type="EC" id="3.4.21.89"/>
    </reaction>
</comment>
<organism evidence="10 11">
    <name type="scientific">Pseudomonas taeanensis MS-3</name>
    <dbReference type="NCBI Taxonomy" id="1395571"/>
    <lineage>
        <taxon>Bacteria</taxon>
        <taxon>Pseudomonadati</taxon>
        <taxon>Pseudomonadota</taxon>
        <taxon>Gammaproteobacteria</taxon>
        <taxon>Pseudomonadales</taxon>
        <taxon>Pseudomonadaceae</taxon>
        <taxon>Pseudomonas</taxon>
    </lineage>
</organism>
<dbReference type="RefSeq" id="WP_025166066.1">
    <property type="nucleotide sequence ID" value="NZ_AWSQ01000004.1"/>
</dbReference>
<dbReference type="EC" id="3.4.21.89" evidence="3 8"/>
<dbReference type="PRINTS" id="PR00727">
    <property type="entry name" value="LEADERPTASE"/>
</dbReference>
<dbReference type="PROSITE" id="PS00761">
    <property type="entry name" value="SPASE_I_3"/>
    <property type="match status" value="1"/>
</dbReference>